<accession>A0A165FMQ3</accession>
<dbReference type="GO" id="GO:0031297">
    <property type="term" value="P:replication fork processing"/>
    <property type="evidence" value="ECO:0007669"/>
    <property type="project" value="InterPro"/>
</dbReference>
<feature type="compositionally biased region" description="Low complexity" evidence="1">
    <location>
        <begin position="541"/>
        <end position="556"/>
    </location>
</feature>
<dbReference type="GO" id="GO:0035361">
    <property type="term" value="C:Cul8-RING ubiquitin ligase complex"/>
    <property type="evidence" value="ECO:0007669"/>
    <property type="project" value="TreeGrafter"/>
</dbReference>
<dbReference type="GO" id="GO:0005634">
    <property type="term" value="C:nucleus"/>
    <property type="evidence" value="ECO:0007669"/>
    <property type="project" value="InterPro"/>
</dbReference>
<feature type="region of interest" description="Disordered" evidence="1">
    <location>
        <begin position="282"/>
        <end position="301"/>
    </location>
</feature>
<keyword evidence="3" id="KW-1185">Reference proteome</keyword>
<dbReference type="PANTHER" id="PTHR28122">
    <property type="entry name" value="E3 UBIQUITIN-PROTEIN LIGASE SUBSTRATE RECEPTOR MMS22"/>
    <property type="match status" value="1"/>
</dbReference>
<dbReference type="GeneID" id="63822608"/>
<dbReference type="InParanoid" id="A0A165FMQ3"/>
<evidence type="ECO:0008006" key="4">
    <source>
        <dbReference type="Google" id="ProtNLM"/>
    </source>
</evidence>
<organism evidence="2 3">
    <name type="scientific">Laetiporus sulphureus 93-53</name>
    <dbReference type="NCBI Taxonomy" id="1314785"/>
    <lineage>
        <taxon>Eukaryota</taxon>
        <taxon>Fungi</taxon>
        <taxon>Dikarya</taxon>
        <taxon>Basidiomycota</taxon>
        <taxon>Agaricomycotina</taxon>
        <taxon>Agaricomycetes</taxon>
        <taxon>Polyporales</taxon>
        <taxon>Laetiporus</taxon>
    </lineage>
</organism>
<feature type="region of interest" description="Disordered" evidence="1">
    <location>
        <begin position="328"/>
        <end position="582"/>
    </location>
</feature>
<feature type="compositionally biased region" description="Basic and acidic residues" evidence="1">
    <location>
        <begin position="282"/>
        <end position="296"/>
    </location>
</feature>
<feature type="compositionally biased region" description="Acidic residues" evidence="1">
    <location>
        <begin position="357"/>
        <end position="373"/>
    </location>
</feature>
<feature type="compositionally biased region" description="Basic and acidic residues" evidence="1">
    <location>
        <begin position="870"/>
        <end position="882"/>
    </location>
</feature>
<proteinExistence type="predicted"/>
<evidence type="ECO:0000313" key="2">
    <source>
        <dbReference type="EMBL" id="KZT09203.1"/>
    </source>
</evidence>
<feature type="compositionally biased region" description="Low complexity" evidence="1">
    <location>
        <begin position="420"/>
        <end position="432"/>
    </location>
</feature>
<feature type="compositionally biased region" description="Basic and acidic residues" evidence="1">
    <location>
        <begin position="374"/>
        <end position="387"/>
    </location>
</feature>
<dbReference type="InterPro" id="IPR019021">
    <property type="entry name" value="Mms22"/>
</dbReference>
<dbReference type="PANTHER" id="PTHR28122:SF1">
    <property type="entry name" value="E3 UBIQUITIN-PROTEIN LIGASE SUBSTRATE RECEPTOR MMS22"/>
    <property type="match status" value="1"/>
</dbReference>
<feature type="compositionally biased region" description="Basic and acidic residues" evidence="1">
    <location>
        <begin position="463"/>
        <end position="479"/>
    </location>
</feature>
<evidence type="ECO:0000313" key="3">
    <source>
        <dbReference type="Proteomes" id="UP000076871"/>
    </source>
</evidence>
<feature type="compositionally biased region" description="Low complexity" evidence="1">
    <location>
        <begin position="346"/>
        <end position="356"/>
    </location>
</feature>
<evidence type="ECO:0000256" key="1">
    <source>
        <dbReference type="SAM" id="MobiDB-lite"/>
    </source>
</evidence>
<feature type="region of interest" description="Disordered" evidence="1">
    <location>
        <begin position="668"/>
        <end position="894"/>
    </location>
</feature>
<reference evidence="2 3" key="1">
    <citation type="journal article" date="2016" name="Mol. Biol. Evol.">
        <title>Comparative Genomics of Early-Diverging Mushroom-Forming Fungi Provides Insights into the Origins of Lignocellulose Decay Capabilities.</title>
        <authorList>
            <person name="Nagy L.G."/>
            <person name="Riley R."/>
            <person name="Tritt A."/>
            <person name="Adam C."/>
            <person name="Daum C."/>
            <person name="Floudas D."/>
            <person name="Sun H."/>
            <person name="Yadav J.S."/>
            <person name="Pangilinan J."/>
            <person name="Larsson K.H."/>
            <person name="Matsuura K."/>
            <person name="Barry K."/>
            <person name="Labutti K."/>
            <person name="Kuo R."/>
            <person name="Ohm R.A."/>
            <person name="Bhattacharya S.S."/>
            <person name="Shirouzu T."/>
            <person name="Yoshinaga Y."/>
            <person name="Martin F.M."/>
            <person name="Grigoriev I.V."/>
            <person name="Hibbett D.S."/>
        </authorList>
    </citation>
    <scope>NUCLEOTIDE SEQUENCE [LARGE SCALE GENOMIC DNA]</scope>
    <source>
        <strain evidence="2 3">93-53</strain>
    </source>
</reference>
<dbReference type="EMBL" id="KV427612">
    <property type="protein sequence ID" value="KZT09203.1"/>
    <property type="molecule type" value="Genomic_DNA"/>
</dbReference>
<feature type="compositionally biased region" description="Basic and acidic residues" evidence="1">
    <location>
        <begin position="779"/>
        <end position="813"/>
    </location>
</feature>
<sequence>MEEMLTVETSDAEEREEIRALSPRYWSNIVATATTRPRGAFAVGKHSLVSGSIDQHNATFSWESAHISPKTNAEGPPRKRVKVWHEAPTHRTSASLPTTPTRDRSRPTSPILRSAPCSPRTWSPCPEIMFQKRNLSVALSTPRRITDVEMPDYDDSLCIDADDIRPEEAYRQPSSSLPVVDPPAVSSERVEAASRASSADPISLLTPRRALPIIARSLTRYSQHEMQGLWSNSPLTPIHSPIVLTLGADHATSPTPAGTSRLAMPNFLSGSEAPRAEFEHDDANDARHQDHEDAHRRYSFRARQAWQKNPYAYDKAMYKRQMRSNPEAIVKVVSPARGRKHRRSSSRGNAGSANGSDAEEEYVDQGGQEDDESYWQRRRADPREGSRSRSAGASETVRKGQGTQHHKFRSADTAVHPEISSAASRSHSTASSNHLQREGQEKWLPAALNETFSSSSEDDFDERIEMPPKQPKDPAEDALKPANPKPFPMRKRNVVRRSPQPARGLTGSPVKEHSAVDSTINDAPEDDESQFMPRWRRRKSATAISPQSSPPSIASSVAQDHPDAAPDDDVLMNFGSPPAIGFSSPSFTSIDADASPFGTRFSSNDDLSHPLALSDTEITSEGNPEPPQTSDHVSDEDSGFESSSSVEALTARDRRRLKVLQRMMPRVLVQRHLQNTSAHRSRNSADRGHNLTNGEETLRPGQSRVRVRAPGDRTVIEIRGDSESSDMDKVEENTDAAESTTSESEVDVDHFSRSRRKVPIIPSHSHADVDESGSDSSIDDAKIERWVSESHPPLRKDGRNDAVREGDLIDRMLSRTRVSGGKGRRQRGSTQHGTSKRRKSGGSMHVITSGARRTGVGHQTKLQFPLVDVPRSKPDARHHEDTISDAGPTAHPPSVLAADVEDTHIDEMDADASSKKRQRKKYRQPGGLFTFASEGGRLISGRMHDKPISMETEESSTNVLADFSVHEHLREKWASPSSKPHRLKNHLAGQTFGQTLNEYWLPDEDDRLDAPQVVNVEMTVSRRVTVDFGIRPLPPGIAFGSDTYLGLGCLHEVISVFSADYVPARPNLSSFFDIHLNPIMSPRDVEVCLEKVLDLARDWITGRDNIAVQDSQRWQMLLHSLALHVSWVYDNAVDEERAGLDSAVEKHISHLDTLITTPVVIISDEETPNRLTFDLRWFTIELLTHLNSIRKTRFGQVHDQTHLVHARHLICELWKAGFQDLLKPFAGEEREATQSSLATRIAELWICMIHLLGAWASILPTSADLAAHDITFWGIFLQTLKSEHLLQKLPSDLAISEMVWRSIFCLTSLSQFSMHGISTSSPKLGSSWPLVIAALEEINLAANPVIDGRLPKRSLRKRDEYIRILVSRCLTLTQLWRWQLTNASLLFNRLLDIFKSRHFANLLDEPSDYPSFLRHSNLELLSENKRSDTAFTLFLKIVVQAAKDVAGFRPGQDNHLPPHVKKLLSLCVPVGSVPFTKTSPPSNHELSMLYNRFSAVAVAIYLEPTISNLKYRLSNARRYVNFEDADRETRRACIRGLMHLAILLRHLRLPLQDALEWLADMTNILVDEYQAPEVAEYIKNWAVVSVQMLLGCVRRIIQTPLMENTQTPAPYPEPELLGGPWVTRVFSTSTKLSAVPTTSMEIRKLVEAFLNARAAVMSRPSNASPMRTAEESQESQDEFASLDNSMCFDDPDLIAALSTPEELALLQDRKKKDERVCEIIDKHIMPAVYRFVCKHVNVTHGSGVFPHQTAETDRWIDCWVGCANIIIQNDDRKNWDFYLLMGPQSWEKIIDVAWRRHVGLRFMWKVLQLDPIAYFSEQDGFLSVFFQAMVAGKISIEHEYISELFSIDKLRHPLLRGIPCEPKPGVNGYSITRAELLDNRLTFLDRIFANLTEQLRKESEGDISLRLQNQTSITGVCTMFSTMRDILQELHAGSEDHRGYASFCRQVYSRFLNFPALSSHPRLLSTASWAKDLP</sequence>
<feature type="compositionally biased region" description="Basic and acidic residues" evidence="1">
    <location>
        <begin position="709"/>
        <end position="732"/>
    </location>
</feature>
<dbReference type="GO" id="GO:0000724">
    <property type="term" value="P:double-strand break repair via homologous recombination"/>
    <property type="evidence" value="ECO:0007669"/>
    <property type="project" value="TreeGrafter"/>
</dbReference>
<dbReference type="STRING" id="1314785.A0A165FMQ3"/>
<feature type="region of interest" description="Disordered" evidence="1">
    <location>
        <begin position="86"/>
        <end position="118"/>
    </location>
</feature>
<feature type="region of interest" description="Disordered" evidence="1">
    <location>
        <begin position="616"/>
        <end position="649"/>
    </location>
</feature>
<gene>
    <name evidence="2" type="ORF">LAESUDRAFT_675011</name>
</gene>
<dbReference type="OrthoDB" id="2386201at2759"/>
<protein>
    <recommendedName>
        <fullName evidence="4">Mus7/MMS22 family-domain-containing protein</fullName>
    </recommendedName>
</protein>
<dbReference type="Proteomes" id="UP000076871">
    <property type="component" value="Unassembled WGS sequence"/>
</dbReference>
<dbReference type="RefSeq" id="XP_040766943.1">
    <property type="nucleotide sequence ID" value="XM_040905578.1"/>
</dbReference>
<dbReference type="Pfam" id="PF09462">
    <property type="entry name" value="Mus7"/>
    <property type="match status" value="1"/>
</dbReference>
<name>A0A165FMQ3_9APHY</name>